<keyword evidence="3" id="KW-0812">Transmembrane</keyword>
<dbReference type="GO" id="GO:0055085">
    <property type="term" value="P:transmembrane transport"/>
    <property type="evidence" value="ECO:0007669"/>
    <property type="project" value="TreeGrafter"/>
</dbReference>
<reference evidence="6" key="1">
    <citation type="submission" date="2014-11" db="EMBL/GenBank/DDBJ databases">
        <authorList>
            <person name="Malar M.C."/>
            <person name="Sen D."/>
            <person name="Tripathy S."/>
        </authorList>
    </citation>
    <scope>NUCLEOTIDE SEQUENCE</scope>
    <source>
        <strain evidence="6">BDU141951</strain>
    </source>
</reference>
<dbReference type="InterPro" id="IPR002549">
    <property type="entry name" value="AI-2E-like"/>
</dbReference>
<dbReference type="EMBL" id="JTHE02000003">
    <property type="protein sequence ID" value="NEV69657.1"/>
    <property type="molecule type" value="Genomic_DNA"/>
</dbReference>
<evidence type="ECO:0000256" key="5">
    <source>
        <dbReference type="ARBA" id="ARBA00023136"/>
    </source>
</evidence>
<gene>
    <name evidence="6" type="ORF">QQ91_021400</name>
</gene>
<dbReference type="PANTHER" id="PTHR21716:SF62">
    <property type="entry name" value="TRANSPORT PROTEIN YDBI-RELATED"/>
    <property type="match status" value="1"/>
</dbReference>
<comment type="similarity">
    <text evidence="2">Belongs to the autoinducer-2 exporter (AI-2E) (TC 2.A.86) family.</text>
</comment>
<proteinExistence type="inferred from homology"/>
<name>A0A0C1VA92_9CYAN</name>
<reference evidence="6" key="2">
    <citation type="journal article" date="2015" name="Genome Announc.">
        <title>Draft Genome Sequence of Filamentous Marine Cyanobacterium Lyngbya confervoides Strain BDU141951.</title>
        <authorList>
            <person name="Chandrababunaidu M.M."/>
            <person name="Sen D."/>
            <person name="Tripathy S."/>
        </authorList>
    </citation>
    <scope>NUCLEOTIDE SEQUENCE</scope>
    <source>
        <strain evidence="6">BDU141951</strain>
    </source>
</reference>
<evidence type="ECO:0000256" key="2">
    <source>
        <dbReference type="ARBA" id="ARBA00009773"/>
    </source>
</evidence>
<comment type="subcellular location">
    <subcellularLocation>
        <location evidence="1">Membrane</location>
        <topology evidence="1">Multi-pass membrane protein</topology>
    </subcellularLocation>
</comment>
<evidence type="ECO:0000256" key="4">
    <source>
        <dbReference type="ARBA" id="ARBA00022989"/>
    </source>
</evidence>
<keyword evidence="4" id="KW-1133">Transmembrane helix</keyword>
<dbReference type="Pfam" id="PF01594">
    <property type="entry name" value="AI-2E_transport"/>
    <property type="match status" value="1"/>
</dbReference>
<organism evidence="6">
    <name type="scientific">Lyngbya confervoides BDU141951</name>
    <dbReference type="NCBI Taxonomy" id="1574623"/>
    <lineage>
        <taxon>Bacteria</taxon>
        <taxon>Bacillati</taxon>
        <taxon>Cyanobacteriota</taxon>
        <taxon>Cyanophyceae</taxon>
        <taxon>Oscillatoriophycideae</taxon>
        <taxon>Oscillatoriales</taxon>
        <taxon>Microcoleaceae</taxon>
        <taxon>Lyngbya</taxon>
    </lineage>
</organism>
<comment type="caution">
    <text evidence="6">The sequence shown here is derived from an EMBL/GenBank/DDBJ whole genome shotgun (WGS) entry which is preliminary data.</text>
</comment>
<protein>
    <submittedName>
        <fullName evidence="6">AI-2E family transporter</fullName>
    </submittedName>
</protein>
<sequence length="338" mass="37856">MKFGQWITLIVLLICLYIFWQIRNITLLTFAAVIFGIVLNRMVRFLRQWTASRKTAVAVTVGIMLLILGVFGAIIVPPFSQQLRELIDLLPQAADQLQQWLQGLESIGPFSLENFQAVNSISSQLSNFDWEMVANRFFTLFSNTLSLTLNLLLVIVITIMMLLNPQPYRRLFIKVFPSSIRRQVDHVLDECEEAIAGWFIGILFNMGVIALLSTVGLWILGVPLALANGLLAGLLAFIPNMGPVLSVIPPVAIAVLDAPWKAIAVVVLYIIIQQLESNLLTPLVMKKQVSLLPAVTLLSQVIFAIFFGFLGLLLALPLTLTIQQWLNEFWVRSFADEH</sequence>
<reference evidence="6" key="3">
    <citation type="submission" date="2020-02" db="EMBL/GenBank/DDBJ databases">
        <authorList>
            <person name="Sarangi A.N."/>
            <person name="Ghosh S."/>
            <person name="Mukherjee M."/>
            <person name="Tripathy S."/>
        </authorList>
    </citation>
    <scope>NUCLEOTIDE SEQUENCE</scope>
    <source>
        <strain evidence="6">BDU141951</strain>
    </source>
</reference>
<dbReference type="GO" id="GO:0016020">
    <property type="term" value="C:membrane"/>
    <property type="evidence" value="ECO:0007669"/>
    <property type="project" value="UniProtKB-SubCell"/>
</dbReference>
<evidence type="ECO:0000256" key="1">
    <source>
        <dbReference type="ARBA" id="ARBA00004141"/>
    </source>
</evidence>
<accession>A0A0C1VA92</accession>
<evidence type="ECO:0000256" key="3">
    <source>
        <dbReference type="ARBA" id="ARBA00022692"/>
    </source>
</evidence>
<dbReference type="PANTHER" id="PTHR21716">
    <property type="entry name" value="TRANSMEMBRANE PROTEIN"/>
    <property type="match status" value="1"/>
</dbReference>
<evidence type="ECO:0000313" key="6">
    <source>
        <dbReference type="EMBL" id="NEV69657.1"/>
    </source>
</evidence>
<keyword evidence="5" id="KW-0472">Membrane</keyword>
<dbReference type="AlphaFoldDB" id="A0A0C1VA92"/>